<evidence type="ECO:0000313" key="1">
    <source>
        <dbReference type="Ensembl" id="ENSOTSP00005131508.1"/>
    </source>
</evidence>
<dbReference type="Ensembl" id="ENSOTST00005170695.1">
    <property type="protein sequence ID" value="ENSOTSP00005131508.1"/>
    <property type="gene ID" value="ENSOTSG00005079403.1"/>
</dbReference>
<evidence type="ECO:0000313" key="2">
    <source>
        <dbReference type="Proteomes" id="UP000694402"/>
    </source>
</evidence>
<name>A0AAZ3QSC2_ONCTS</name>
<reference evidence="1" key="2">
    <citation type="submission" date="2025-08" db="UniProtKB">
        <authorList>
            <consortium name="Ensembl"/>
        </authorList>
    </citation>
    <scope>IDENTIFICATION</scope>
</reference>
<keyword evidence="2" id="KW-1185">Reference proteome</keyword>
<protein>
    <submittedName>
        <fullName evidence="1">Uncharacterized protein</fullName>
    </submittedName>
</protein>
<dbReference type="Proteomes" id="UP000694402">
    <property type="component" value="Unassembled WGS sequence"/>
</dbReference>
<dbReference type="AlphaFoldDB" id="A0AAZ3QSC2"/>
<accession>A0AAZ3QSC2</accession>
<dbReference type="GeneTree" id="ENSGT01120000277867"/>
<sequence length="118" mass="12001">MATVSARFEDWATSGRTRVTILPESTSAVVYFPLALTGVTGEGPLSLGQHAISKPQGHPLAMSLAEAKGIGHRGLNSIRAGGAFFAGVPEGPWFSALAAPTGTAAPPAADLPVIRHTG</sequence>
<organism evidence="1 2">
    <name type="scientific">Oncorhynchus tshawytscha</name>
    <name type="common">Chinook salmon</name>
    <name type="synonym">Salmo tshawytscha</name>
    <dbReference type="NCBI Taxonomy" id="74940"/>
    <lineage>
        <taxon>Eukaryota</taxon>
        <taxon>Metazoa</taxon>
        <taxon>Chordata</taxon>
        <taxon>Craniata</taxon>
        <taxon>Vertebrata</taxon>
        <taxon>Euteleostomi</taxon>
        <taxon>Actinopterygii</taxon>
        <taxon>Neopterygii</taxon>
        <taxon>Teleostei</taxon>
        <taxon>Protacanthopterygii</taxon>
        <taxon>Salmoniformes</taxon>
        <taxon>Salmonidae</taxon>
        <taxon>Salmoninae</taxon>
        <taxon>Oncorhynchus</taxon>
    </lineage>
</organism>
<reference evidence="2" key="1">
    <citation type="journal article" date="2018" name="PLoS ONE">
        <title>Chinook salmon (Oncorhynchus tshawytscha) genome and transcriptome.</title>
        <authorList>
            <person name="Christensen K.A."/>
            <person name="Leong J.S."/>
            <person name="Sakhrani D."/>
            <person name="Biagi C.A."/>
            <person name="Minkley D.R."/>
            <person name="Withler R.E."/>
            <person name="Rondeau E.B."/>
            <person name="Koop B.F."/>
            <person name="Devlin R.H."/>
        </authorList>
    </citation>
    <scope>NUCLEOTIDE SEQUENCE [LARGE SCALE GENOMIC DNA]</scope>
</reference>
<reference evidence="1" key="3">
    <citation type="submission" date="2025-09" db="UniProtKB">
        <authorList>
            <consortium name="Ensembl"/>
        </authorList>
    </citation>
    <scope>IDENTIFICATION</scope>
</reference>
<proteinExistence type="predicted"/>